<gene>
    <name evidence="1" type="ORF">H3V42_07390</name>
</gene>
<name>A0A9X7YEC5_SPHYA</name>
<reference evidence="1 2" key="1">
    <citation type="submission" date="2020-07" db="EMBL/GenBank/DDBJ databases">
        <title>Whole genome sequence of Sphingobium yanoikuyae A3.</title>
        <authorList>
            <person name="Han S.-S."/>
        </authorList>
    </citation>
    <scope>NUCLEOTIDE SEQUENCE [LARGE SCALE GENOMIC DNA]</scope>
    <source>
        <strain evidence="1 2">A3</strain>
    </source>
</reference>
<dbReference type="EMBL" id="CP060122">
    <property type="protein sequence ID" value="QNG47425.1"/>
    <property type="molecule type" value="Genomic_DNA"/>
</dbReference>
<accession>A0A9X7YEC5</accession>
<sequence length="318" mass="34134">MAEPIRWNSKIILIKAEPLNAYGLDPTPTGAANAMLMTNVQFQPMEGQEVSRNLELPYQGAQESINVGLYCVLTGDVELVGSGTKGTAPAWSPLIRACGAAEVLTPGTSVEYTPITDGQESVAAYFLVGTNRYVLLGGRATGTITVNAAGIPVLRVTITGLFTIPEVAVRPAVDMTKWKKPQAASKATTPKYKIAGIDFVGRDFSLNLGCDVQPRMLFNQERVLIVDKAESIAMTVEAVPFTTYNPVARAGSATDEAPRVPIEVEHGTIAGRIVNIKADTCVQGRFAGSQENQKIEEWPLTFVPLPTAGNDQWKITLT</sequence>
<protein>
    <submittedName>
        <fullName evidence="1">Uncharacterized protein</fullName>
    </submittedName>
</protein>
<dbReference type="Proteomes" id="UP000515377">
    <property type="component" value="Chromosome"/>
</dbReference>
<evidence type="ECO:0000313" key="2">
    <source>
        <dbReference type="Proteomes" id="UP000515377"/>
    </source>
</evidence>
<dbReference type="AlphaFoldDB" id="A0A9X7YEC5"/>
<proteinExistence type="predicted"/>
<organism evidence="1 2">
    <name type="scientific">Sphingobium yanoikuyae</name>
    <name type="common">Sphingomonas yanoikuyae</name>
    <dbReference type="NCBI Taxonomy" id="13690"/>
    <lineage>
        <taxon>Bacteria</taxon>
        <taxon>Pseudomonadati</taxon>
        <taxon>Pseudomonadota</taxon>
        <taxon>Alphaproteobacteria</taxon>
        <taxon>Sphingomonadales</taxon>
        <taxon>Sphingomonadaceae</taxon>
        <taxon>Sphingobium</taxon>
    </lineage>
</organism>
<evidence type="ECO:0000313" key="1">
    <source>
        <dbReference type="EMBL" id="QNG47425.1"/>
    </source>
</evidence>